<dbReference type="RefSeq" id="WP_118484293.1">
    <property type="nucleotide sequence ID" value="NZ_CAUELD010000017.1"/>
</dbReference>
<comment type="caution">
    <text evidence="2">The sequence shown here is derived from an EMBL/GenBank/DDBJ whole genome shotgun (WGS) entry which is preliminary data.</text>
</comment>
<accession>A0A412GP21</accession>
<organism evidence="2 3">
    <name type="scientific">Phocaeicola coprocola</name>
    <dbReference type="NCBI Taxonomy" id="310298"/>
    <lineage>
        <taxon>Bacteria</taxon>
        <taxon>Pseudomonadati</taxon>
        <taxon>Bacteroidota</taxon>
        <taxon>Bacteroidia</taxon>
        <taxon>Bacteroidales</taxon>
        <taxon>Bacteroidaceae</taxon>
        <taxon>Phocaeicola</taxon>
    </lineage>
</organism>
<keyword evidence="3" id="KW-1185">Reference proteome</keyword>
<feature type="chain" id="PRO_5019264111" description="Porin" evidence="1">
    <location>
        <begin position="20"/>
        <end position="703"/>
    </location>
</feature>
<evidence type="ECO:0008006" key="4">
    <source>
        <dbReference type="Google" id="ProtNLM"/>
    </source>
</evidence>
<reference evidence="2 3" key="1">
    <citation type="submission" date="2018-08" db="EMBL/GenBank/DDBJ databases">
        <title>A genome reference for cultivated species of the human gut microbiota.</title>
        <authorList>
            <person name="Zou Y."/>
            <person name="Xue W."/>
            <person name="Luo G."/>
        </authorList>
    </citation>
    <scope>NUCLEOTIDE SEQUENCE [LARGE SCALE GENOMIC DNA]</scope>
    <source>
        <strain evidence="2 3">AF24-2</strain>
    </source>
</reference>
<protein>
    <recommendedName>
        <fullName evidence="4">Porin</fullName>
    </recommendedName>
</protein>
<dbReference type="Proteomes" id="UP000285864">
    <property type="component" value="Unassembled WGS sequence"/>
</dbReference>
<evidence type="ECO:0000313" key="2">
    <source>
        <dbReference type="EMBL" id="RGR96567.1"/>
    </source>
</evidence>
<gene>
    <name evidence="2" type="ORF">DWY20_07745</name>
</gene>
<feature type="signal peptide" evidence="1">
    <location>
        <begin position="1"/>
        <end position="19"/>
    </location>
</feature>
<dbReference type="Pfam" id="PF14121">
    <property type="entry name" value="Porin_10"/>
    <property type="match status" value="1"/>
</dbReference>
<dbReference type="EMBL" id="QRUU01000027">
    <property type="protein sequence ID" value="RGR96567.1"/>
    <property type="molecule type" value="Genomic_DNA"/>
</dbReference>
<evidence type="ECO:0000313" key="3">
    <source>
        <dbReference type="Proteomes" id="UP000285864"/>
    </source>
</evidence>
<name>A0A412GP21_9BACT</name>
<dbReference type="AlphaFoldDB" id="A0A412GP21"/>
<keyword evidence="1" id="KW-0732">Signal</keyword>
<proteinExistence type="predicted"/>
<dbReference type="InterPro" id="IPR025631">
    <property type="entry name" value="Porin_10"/>
</dbReference>
<evidence type="ECO:0000256" key="1">
    <source>
        <dbReference type="SAM" id="SignalP"/>
    </source>
</evidence>
<sequence>MRKIFFIATILLICGTISAQNTYQQSQFTGQFGSSASGVDSNLYDRNGNPIDTTSVIDASTIPIGLTSWKIDRLFGNRTEIPVDTLQHNFQNTNDTGGPTGHYTYLGNLGAPRIAHVFFDRKDPEQFFFLDPYDYTVVRPEDVVYTNTKSPFSNLTYYKQGGSKDGEERFKAYFAVNANKRLGFGFNIDYVYGRGKYMNQSTALFNGNLFAYYLGDKYNMHFSFMNDNLKVAENGGITDDRFITDPLGMAEGGKVYGNSEIPTNLSQVWNHNTGYHAFLTHRYNLGFYRENPDAKDTVNTEVFVPVTSFLHTVNVDINRRRYISYDEEQNQKYFQNNYLTDIQRDETEHLAVKNTIGISLREGFNKWAKAGLTAFMSHEYRRFTMTDTLAQTPGQRIPTDYVENTVSVGGQLIKEQGKTLHYDVMGEIALAGEDAGQFQIEGKGDLNFRLFSDTVRLEANAYIKNLNPTFYYRHFHSKHYWWDNNDLSKIMRTRIEGKLSIDHWKTQLKAGVENIKNYTYLDNTSVKYTETASDKEVVSYKNDVAVKQHTGNIQIFSATLNQDFQLGIFHLDNEVTYQKSSNQDVLPLPDLVLYHNFYLKFGLAKKVLQVELGTDVRYFTQYYAPDYAPAIGQFYLQNKETRFKLGGYPLLNAYVNIHLKRTRIFIAMYNLIQGQGEKSYFLAPHYPLNPRLLKFGLSWNFFD</sequence>